<sequence>MASIYLGSRRVTVYLGKDLVYLTRPDQYPARHRLEDTVLPHTRNDGIEESGFSELLSRRYFERIWIIQELILPRQVVIPVEEGEWWADHLTGSSFPSWLQENSPVPWIENIAQGGLTGKDIYELVRATWSSKASDPRDRVFGILALQDNDALRPDYSSSCLHVFMGLFAHSLLTLKHLEVLSSASGFSTPDGFPSWMPDWKSSTLQSTRSVGSNQNAAADLFQSWKRKNILTHPLPTPQSVEISNPRKVVVQFTTKWSRAKNNDELVGDRRIRDIQWMHKVPSKHFIEILTEEEIHMLKQRPWYRKATVDSATGNLKINLTHLVGFSSKPINVEKNEIMSLFEVEAIGTDASMYLASDVPLDSLIKPGKDHLFLLDDGSETSFIFLILRDSGNKGNLPMFKLIGCCYQLCFHAYADTFFRESVGILYGSDSEEGRERVFVGSIRREDDTLFLHDLRNRKLSTRGEPWIKQSILKRQDKPLFKALLIEVHNQYPTSVICLGLLKDKRGTVPAAFLKAYSSCVEERFHPVVSGDYIELTIQPEDWNEIGKSPSSTETFRFYKEMRYSTTEEWKSSRRLRFPFIRKGGRPIHLRASKVDLMGEIEKTASFCAFKALDETEQVGLEDVLFRWRQGMGKEVLRPNWPYDIVEGFDMDGTMMTVCIM</sequence>
<proteinExistence type="predicted"/>
<dbReference type="InterPro" id="IPR052895">
    <property type="entry name" value="HetReg/Transcr_Mod"/>
</dbReference>
<accession>A0A428NM68</accession>
<evidence type="ECO:0000313" key="1">
    <source>
        <dbReference type="EMBL" id="RSL41874.1"/>
    </source>
</evidence>
<evidence type="ECO:0000313" key="2">
    <source>
        <dbReference type="Proteomes" id="UP000288168"/>
    </source>
</evidence>
<dbReference type="OrthoDB" id="2157530at2759"/>
<comment type="caution">
    <text evidence="1">The sequence shown here is derived from an EMBL/GenBank/DDBJ whole genome shotgun (WGS) entry which is preliminary data.</text>
</comment>
<evidence type="ECO:0008006" key="3">
    <source>
        <dbReference type="Google" id="ProtNLM"/>
    </source>
</evidence>
<dbReference type="AlphaFoldDB" id="A0A428NM68"/>
<organism evidence="1 2">
    <name type="scientific">Fusarium duplospermum</name>
    <dbReference type="NCBI Taxonomy" id="1325734"/>
    <lineage>
        <taxon>Eukaryota</taxon>
        <taxon>Fungi</taxon>
        <taxon>Dikarya</taxon>
        <taxon>Ascomycota</taxon>
        <taxon>Pezizomycotina</taxon>
        <taxon>Sordariomycetes</taxon>
        <taxon>Hypocreomycetidae</taxon>
        <taxon>Hypocreales</taxon>
        <taxon>Nectriaceae</taxon>
        <taxon>Fusarium</taxon>
        <taxon>Fusarium solani species complex</taxon>
    </lineage>
</organism>
<protein>
    <recommendedName>
        <fullName evidence="3">Heterokaryon incompatibility domain-containing protein</fullName>
    </recommendedName>
</protein>
<dbReference type="PANTHER" id="PTHR24148">
    <property type="entry name" value="ANKYRIN REPEAT DOMAIN-CONTAINING PROTEIN 39 HOMOLOG-RELATED"/>
    <property type="match status" value="1"/>
</dbReference>
<dbReference type="Proteomes" id="UP000288168">
    <property type="component" value="Unassembled WGS sequence"/>
</dbReference>
<gene>
    <name evidence="1" type="ORF">CEP54_015685</name>
</gene>
<name>A0A428NM68_9HYPO</name>
<dbReference type="PANTHER" id="PTHR24148:SF81">
    <property type="entry name" value="HETEROKARYON INCOMPATIBILITY DOMAIN-CONTAINING PROTEIN"/>
    <property type="match status" value="1"/>
</dbReference>
<keyword evidence="2" id="KW-1185">Reference proteome</keyword>
<reference evidence="1 2" key="1">
    <citation type="submission" date="2017-06" db="EMBL/GenBank/DDBJ databases">
        <title>Comparative genomic analysis of Ambrosia Fusariam Clade fungi.</title>
        <authorList>
            <person name="Stajich J.E."/>
            <person name="Carrillo J."/>
            <person name="Kijimoto T."/>
            <person name="Eskalen A."/>
            <person name="O'Donnell K."/>
            <person name="Kasson M."/>
        </authorList>
    </citation>
    <scope>NUCLEOTIDE SEQUENCE [LARGE SCALE GENOMIC DNA]</scope>
    <source>
        <strain evidence="1 2">NRRL62584</strain>
    </source>
</reference>
<dbReference type="STRING" id="1325734.A0A428NM68"/>
<dbReference type="EMBL" id="NKCI01000394">
    <property type="protein sequence ID" value="RSL41874.1"/>
    <property type="molecule type" value="Genomic_DNA"/>
</dbReference>